<dbReference type="Pfam" id="PF13589">
    <property type="entry name" value="HATPase_c_3"/>
    <property type="match status" value="1"/>
</dbReference>
<keyword evidence="1" id="KW-0067">ATP-binding</keyword>
<dbReference type="Gene3D" id="3.30.565.10">
    <property type="entry name" value="Histidine kinase-like ATPase, C-terminal domain"/>
    <property type="match status" value="1"/>
</dbReference>
<dbReference type="RefSeq" id="WP_095555520.1">
    <property type="nucleotide sequence ID" value="NZ_NSGP01000014.1"/>
</dbReference>
<evidence type="ECO:0000313" key="1">
    <source>
        <dbReference type="EMBL" id="PAT09800.1"/>
    </source>
</evidence>
<protein>
    <submittedName>
        <fullName evidence="1">ATP-binding protein</fullName>
    </submittedName>
</protein>
<dbReference type="SUPFAM" id="SSF55874">
    <property type="entry name" value="ATPase domain of HSP90 chaperone/DNA topoisomerase II/histidine kinase"/>
    <property type="match status" value="1"/>
</dbReference>
<proteinExistence type="predicted"/>
<evidence type="ECO:0000313" key="2">
    <source>
        <dbReference type="Proteomes" id="UP000218041"/>
    </source>
</evidence>
<organism evidence="1 2">
    <name type="scientific">Corynebacterium hadale</name>
    <dbReference type="NCBI Taxonomy" id="2026255"/>
    <lineage>
        <taxon>Bacteria</taxon>
        <taxon>Bacillati</taxon>
        <taxon>Actinomycetota</taxon>
        <taxon>Actinomycetes</taxon>
        <taxon>Mycobacteriales</taxon>
        <taxon>Corynebacteriaceae</taxon>
        <taxon>Corynebacterium</taxon>
    </lineage>
</organism>
<keyword evidence="1" id="KW-0547">Nucleotide-binding</keyword>
<comment type="caution">
    <text evidence="1">The sequence shown here is derived from an EMBL/GenBank/DDBJ whole genome shotgun (WGS) entry which is preliminary data.</text>
</comment>
<sequence length="499" mass="55914">MSSREISNDIEHVVALPPTEGIHHALGANHDLVTGLDELIDNAIDAHAQNVVLHFHVDGVRLVQIGIHDDGTGMSVQQMQEILRLGGHQTRNKKNIGRYGMGMKEGSFSNAEIVTVVSRQRGQHSAGYELRKGSFDAGVLGERSIMDVWNLRADMLELKHGTSIVWNSLTDVYRGDDEAQGLGFISSTLEKVRRHIGIRYHRFLERGSLNVSMFTRWDDADWVPNPAVKPINPVGYSRSARKDYPRTLTVDGKPGAPGVTAHIWTNRSTKDEFILEGKDAMGHQGFYFYDADRLLTSGGWSGFRRNSKDTKLLRIIIDDPQVINEYLLVSPQKRSVRLNEGFHRFIDSLRDVKDAEYTFDDVCTAARDVLRESNQKSGNADQISEAGVGIAPAVKRAVEEHARLRLTEPIDIKYKQLPSDDFVEIDQPNHCIYINAKYRKLINPGRGSLNDAPIVKTLLYLLFNDATVQKRTKKSNANVEVWNALLTAAAQAETHSRSE</sequence>
<dbReference type="Proteomes" id="UP000218041">
    <property type="component" value="Unassembled WGS sequence"/>
</dbReference>
<reference evidence="1 2" key="1">
    <citation type="submission" date="2017-08" db="EMBL/GenBank/DDBJ databases">
        <title>Whole genome sequences of 6 clinical strains closest to Corynebacterium imitans.</title>
        <authorList>
            <person name="Bernier A.-M."/>
            <person name="Burdz T."/>
            <person name="Bernard K."/>
        </authorList>
    </citation>
    <scope>NUCLEOTIDE SEQUENCE [LARGE SCALE GENOMIC DNA]</scope>
    <source>
        <strain evidence="1 2">NML92-0415</strain>
    </source>
</reference>
<name>A0AB36RK51_9CORY</name>
<dbReference type="EMBL" id="NSGP01000014">
    <property type="protein sequence ID" value="PAT09800.1"/>
    <property type="molecule type" value="Genomic_DNA"/>
</dbReference>
<dbReference type="GO" id="GO:0005524">
    <property type="term" value="F:ATP binding"/>
    <property type="evidence" value="ECO:0007669"/>
    <property type="project" value="UniProtKB-KW"/>
</dbReference>
<accession>A0AB36RK51</accession>
<dbReference type="InterPro" id="IPR036890">
    <property type="entry name" value="HATPase_C_sf"/>
</dbReference>
<gene>
    <name evidence="1" type="ORF">CKJ80_09470</name>
</gene>
<dbReference type="AlphaFoldDB" id="A0AB36RK51"/>